<feature type="compositionally biased region" description="Basic residues" evidence="5">
    <location>
        <begin position="1632"/>
        <end position="1648"/>
    </location>
</feature>
<accession>A0A2I6QAZ7</accession>
<dbReference type="InterPro" id="IPR042081">
    <property type="entry name" value="RNA_2'-PTrans_C"/>
</dbReference>
<feature type="region of interest" description="Disordered" evidence="5">
    <location>
        <begin position="1603"/>
        <end position="1652"/>
    </location>
</feature>
<feature type="compositionally biased region" description="Low complexity" evidence="5">
    <location>
        <begin position="1737"/>
        <end position="1748"/>
    </location>
</feature>
<keyword evidence="1" id="KW-0540">Nuclease</keyword>
<dbReference type="Gene3D" id="2.30.30.750">
    <property type="match status" value="1"/>
</dbReference>
<dbReference type="Pfam" id="PF17846">
    <property type="entry name" value="XRN_M"/>
    <property type="match status" value="1"/>
</dbReference>
<feature type="region of interest" description="Disordered" evidence="5">
    <location>
        <begin position="1665"/>
        <end position="1775"/>
    </location>
</feature>
<evidence type="ECO:0000256" key="4">
    <source>
        <dbReference type="ARBA" id="ARBA00038299"/>
    </source>
</evidence>
<dbReference type="Gene3D" id="3.40.50.12390">
    <property type="match status" value="2"/>
</dbReference>
<reference evidence="12" key="1">
    <citation type="journal article" date="2017" name="Gene">
        <title>Characterization of the Es-DDX52 involved in the spermatogonial mitosis and spermatid differentiation in Chinese mitten crab (Eriocheir sinensis).</title>
        <authorList>
            <person name="Li Q."/>
            <person name="Yang H."/>
            <person name="He L."/>
            <person name="Wang Q."/>
        </authorList>
    </citation>
    <scope>NUCLEOTIDE SEQUENCE</scope>
</reference>
<dbReference type="PANTHER" id="PTHR12341:SF7">
    <property type="entry name" value="5'-3' EXORIBONUCLEASE 1"/>
    <property type="match status" value="1"/>
</dbReference>
<evidence type="ECO:0000313" key="12">
    <source>
        <dbReference type="EMBL" id="AUM86164.1"/>
    </source>
</evidence>
<feature type="domain" description="Xrn1 helical" evidence="8">
    <location>
        <begin position="274"/>
        <end position="627"/>
    </location>
</feature>
<feature type="compositionally biased region" description="Low complexity" evidence="5">
    <location>
        <begin position="1244"/>
        <end position="1253"/>
    </location>
</feature>
<keyword evidence="6" id="KW-0472">Membrane</keyword>
<dbReference type="InterPro" id="IPR041385">
    <property type="entry name" value="SH3_12"/>
</dbReference>
<protein>
    <submittedName>
        <fullName evidence="12">5'-3' exoribonuclease 1</fullName>
    </submittedName>
</protein>
<dbReference type="Pfam" id="PF18129">
    <property type="entry name" value="SH3_12"/>
    <property type="match status" value="1"/>
</dbReference>
<dbReference type="InterPro" id="IPR002745">
    <property type="entry name" value="Ptrans_KptA/Tpt1"/>
</dbReference>
<keyword evidence="6" id="KW-0812">Transmembrane</keyword>
<dbReference type="InterPro" id="IPR047007">
    <property type="entry name" value="XRN1_D1_sf"/>
</dbReference>
<dbReference type="Pfam" id="PF03159">
    <property type="entry name" value="XRN_N"/>
    <property type="match status" value="1"/>
</dbReference>
<dbReference type="InterPro" id="IPR041412">
    <property type="entry name" value="Xrn1_helical"/>
</dbReference>
<feature type="domain" description="Exoribonuclease Xrn1 D2/D3" evidence="11">
    <location>
        <begin position="952"/>
        <end position="1117"/>
    </location>
</feature>
<evidence type="ECO:0000259" key="8">
    <source>
        <dbReference type="Pfam" id="PF17846"/>
    </source>
</evidence>
<dbReference type="CDD" id="cd18673">
    <property type="entry name" value="PIN_XRN1-2-like"/>
    <property type="match status" value="1"/>
</dbReference>
<dbReference type="PANTHER" id="PTHR12341">
    <property type="entry name" value="5'-&gt;3' EXORIBONUCLEASE"/>
    <property type="match status" value="1"/>
</dbReference>
<dbReference type="GO" id="GO:0016075">
    <property type="term" value="P:rRNA catabolic process"/>
    <property type="evidence" value="ECO:0007669"/>
    <property type="project" value="TreeGrafter"/>
</dbReference>
<evidence type="ECO:0000259" key="10">
    <source>
        <dbReference type="Pfam" id="PF18332"/>
    </source>
</evidence>
<dbReference type="InterPro" id="IPR047008">
    <property type="entry name" value="XRN1_SH3_sf"/>
</dbReference>
<evidence type="ECO:0000256" key="3">
    <source>
        <dbReference type="ARBA" id="ARBA00022839"/>
    </source>
</evidence>
<keyword evidence="6" id="KW-1133">Transmembrane helix</keyword>
<dbReference type="Gene3D" id="3.20.170.30">
    <property type="match status" value="1"/>
</dbReference>
<dbReference type="Gene3D" id="1.25.40.1050">
    <property type="match status" value="1"/>
</dbReference>
<dbReference type="Pfam" id="PF18334">
    <property type="entry name" value="XRN1_D2_D3"/>
    <property type="match status" value="1"/>
</dbReference>
<dbReference type="FunFam" id="3.40.50.12390:FF:000002">
    <property type="entry name" value="5'-3' exoribonuclease 1"/>
    <property type="match status" value="1"/>
</dbReference>
<evidence type="ECO:0000259" key="7">
    <source>
        <dbReference type="Pfam" id="PF03159"/>
    </source>
</evidence>
<organism evidence="12">
    <name type="scientific">Eriocheir sinensis</name>
    <name type="common">Chinese mitten crab</name>
    <dbReference type="NCBI Taxonomy" id="95602"/>
    <lineage>
        <taxon>Eukaryota</taxon>
        <taxon>Metazoa</taxon>
        <taxon>Ecdysozoa</taxon>
        <taxon>Arthropoda</taxon>
        <taxon>Crustacea</taxon>
        <taxon>Multicrustacea</taxon>
        <taxon>Malacostraca</taxon>
        <taxon>Eumalacostraca</taxon>
        <taxon>Eucarida</taxon>
        <taxon>Decapoda</taxon>
        <taxon>Pleocyemata</taxon>
        <taxon>Brachyura</taxon>
        <taxon>Eubrachyura</taxon>
        <taxon>Grapsoidea</taxon>
        <taxon>Varunidae</taxon>
        <taxon>Eriocheir</taxon>
    </lineage>
</organism>
<feature type="compositionally biased region" description="Polar residues" evidence="5">
    <location>
        <begin position="1312"/>
        <end position="1353"/>
    </location>
</feature>
<evidence type="ECO:0000256" key="2">
    <source>
        <dbReference type="ARBA" id="ARBA00022801"/>
    </source>
</evidence>
<evidence type="ECO:0000256" key="1">
    <source>
        <dbReference type="ARBA" id="ARBA00022722"/>
    </source>
</evidence>
<dbReference type="GO" id="GO:0005634">
    <property type="term" value="C:nucleus"/>
    <property type="evidence" value="ECO:0007669"/>
    <property type="project" value="TreeGrafter"/>
</dbReference>
<feature type="compositionally biased region" description="Low complexity" evidence="5">
    <location>
        <begin position="1285"/>
        <end position="1306"/>
    </location>
</feature>
<feature type="transmembrane region" description="Helical" evidence="6">
    <location>
        <begin position="784"/>
        <end position="805"/>
    </location>
</feature>
<dbReference type="OrthoDB" id="372487at2759"/>
<dbReference type="Pfam" id="PF18332">
    <property type="entry name" value="XRN1_D1"/>
    <property type="match status" value="1"/>
</dbReference>
<keyword evidence="3" id="KW-0269">Exonuclease</keyword>
<comment type="similarity">
    <text evidence="4">Belongs to the 5'-3' exonuclease family.</text>
</comment>
<proteinExistence type="evidence at transcript level"/>
<dbReference type="InterPro" id="IPR040992">
    <property type="entry name" value="XRN1_D1"/>
</dbReference>
<feature type="compositionally biased region" description="Polar residues" evidence="5">
    <location>
        <begin position="1219"/>
        <end position="1241"/>
    </location>
</feature>
<feature type="compositionally biased region" description="Acidic residues" evidence="5">
    <location>
        <begin position="405"/>
        <end position="414"/>
    </location>
</feature>
<dbReference type="GO" id="GO:0003723">
    <property type="term" value="F:RNA binding"/>
    <property type="evidence" value="ECO:0007669"/>
    <property type="project" value="TreeGrafter"/>
</dbReference>
<feature type="domain" description="5'-3' exoribonuclease 1 D1" evidence="10">
    <location>
        <begin position="663"/>
        <end position="743"/>
    </location>
</feature>
<evidence type="ECO:0000259" key="9">
    <source>
        <dbReference type="Pfam" id="PF18129"/>
    </source>
</evidence>
<name>A0A2I6QAZ7_ERISI</name>
<sequence>MGVPKFYRWISERYPCLSEVVKEYQIPEFDNLYLDMNGIIHICSHPNDNDPHFRISEEKMFKDIFHYIEVLFRLVQPRKVFFMAVDGVAPRAKMNQQRSRRFRSARAAIDAEKKAQERGEVLPTEERFDSNCITPGTDFMERLDGQLQYFVTSKVSQDKMWQDCKIIYSGHQTPGEGEHKIMEYIRFTKSSPDYNPNTRHCLYGLDADLIILGLTSHEPHFSLLREEVRFGGKKDNQRTPTPEETTFHLLHLSLMREYINYEFYDLRAALPFPYDLESVIDDWVLMGFLVGNDFIPHLPHLHINKEALPKLYMTYKAVLPTLDGYLNQGGELHLGRFEKFMAKLSEFDFENFQETYADQKYFNSKRLKDGEAFKPNRGNRELEPFSFDDEEGGEGGQNGNLIGGIEEDEEDDQVEDLRRTYERLGYEPNPEFLEDEDEDETSEEEGLFKEEFRLHKREYYMTKMNLKRVNTEVLHHQATSYVRAIQWILNYYYNGICSWSWYYPFHYAPFISDVRNFAHMKMDFEMGHPFLPYQQLLAVLPPLSKKLLSKAYWGLMCNEDSPLKEFYPRGVLAGIFDWEAVVLIPFIDETKLLEAMETCNTYLTEEERNRNSHGPMYIYTYTEKNLGDFPAPKYFPGVNMNHAQVEKVWRETWELPPHKIKKGLCPDVRQDIYFAGFPTLKHVDHKFHVAKEAVKVFQQNSRGENFILDVTEKDRPDLRDLANQLLGKEVFVSWPHLQEAKVRGDGYGETKVERILGLQEKNNSAQILRRLLIDKLFHTNITFILFYLGSTIVFFFVYFTFFFYFHTPFPRYVAGPSGRMTLEKTWSKVVQPYCLQTLVKDIGVHNPGYKMHLTPQEYFPPRTKVFMLGQPHYGSLGEVIEIDPNHKGRIRVAMTVANEPNFDMTLRHVKRDIEEINRNYRSAVIQWLTQLMVCNTINTTNPHPPPLPSAGYHSAQRLGMSSHLFSRLTGTVFLAPPTTSMAPGDMEIRNKLNIGLNLKNNKKNEEVNGYSRKVQENSDRPTWMYAEKAIQAMMEYQEKFPEIFDHLSVNIGQQDIFYQDQVFGDNHKEKVAELTDWLKKSDFAKAERQPCGTLALSEAMVACLAEEVDKVKTIRAKIVKMQVRPHLLFKPNPLQGSTPPDHTVNFEMFDRVVNVREGFSVPLGARGTIIGIQPAEKQADMLYDILFDEAFPGGLTLRGPASAQRCYSLHWAAIINVSHGSRSPSSQGAPPTQRYQTSQENRWSRPPSLLPPRNENQRNENFRGDNQNSGAGVWRQQFPRGYESQPHQQQQMPPKQQQQQQQQQPPRGIVTVAQSAPSHPSPQTVTISSNPGSRTGTPAQTAPSNSQTPENTNPQPPDPHQLPSPSSLRIMPQPQGKSMANGDLPSGKAQSPKRHQDRVVPLQSPAEVECVVHGTYYASWSGILQQGLVKPNQRSHIPCYPFVPINTGAPYAYQLFVFINVQQAMMDGIKFFKGERQILCSGDARGCLPPKYFSKVVDSESREIIYPQQVGSNLNGPPPNNRQGMVGLGRGGPISSNQPPQTIQLYENIWSQVQRLDTDNVNLRPFQAPKLFACNQQPQQPSHPNPNPGRMEVSVQDIFRGAANHQQHHPQHQPQHHPHHHPQHHPYQPMHLQHHQARQQHQQHHHKQQQPQGEPNIMSLLTAAAAAQQSQTLATPTPPATHKNGSPAKSAFVPTQVIRNQTPRKPRGNDVAQAERSEPGANSPKKQQQQQKKEQGSHQQQQKQQQKQGAEGTAKPRRQVRNRLAVRFDQAPGKD</sequence>
<gene>
    <name evidence="12" type="primary">Xrn1</name>
</gene>
<dbReference type="SUPFAM" id="SSF56399">
    <property type="entry name" value="ADP-ribosylation"/>
    <property type="match status" value="1"/>
</dbReference>
<evidence type="ECO:0000256" key="6">
    <source>
        <dbReference type="SAM" id="Phobius"/>
    </source>
</evidence>
<dbReference type="GO" id="GO:0004534">
    <property type="term" value="F:5'-3' RNA exonuclease activity"/>
    <property type="evidence" value="ECO:0007669"/>
    <property type="project" value="TreeGrafter"/>
</dbReference>
<feature type="region of interest" description="Disordered" evidence="5">
    <location>
        <begin position="1219"/>
        <end position="1401"/>
    </location>
</feature>
<feature type="region of interest" description="Disordered" evidence="5">
    <location>
        <begin position="372"/>
        <end position="414"/>
    </location>
</feature>
<dbReference type="Gene3D" id="2.170.260.40">
    <property type="match status" value="1"/>
</dbReference>
<evidence type="ECO:0000256" key="5">
    <source>
        <dbReference type="SAM" id="MobiDB-lite"/>
    </source>
</evidence>
<dbReference type="GO" id="GO:0000956">
    <property type="term" value="P:nuclear-transcribed mRNA catabolic process"/>
    <property type="evidence" value="ECO:0007669"/>
    <property type="project" value="InterPro"/>
</dbReference>
<feature type="domain" description="5'-3' exoribonuclease 1 SH3-like" evidence="9">
    <location>
        <begin position="1145"/>
        <end position="1216"/>
    </location>
</feature>
<evidence type="ECO:0000259" key="11">
    <source>
        <dbReference type="Pfam" id="PF18334"/>
    </source>
</evidence>
<dbReference type="InterPro" id="IPR004859">
    <property type="entry name" value="Xrn1_N"/>
</dbReference>
<feature type="compositionally biased region" description="Basic and acidic residues" evidence="5">
    <location>
        <begin position="372"/>
        <end position="383"/>
    </location>
</feature>
<dbReference type="GO" id="GO:0016740">
    <property type="term" value="F:transferase activity"/>
    <property type="evidence" value="ECO:0007669"/>
    <property type="project" value="InterPro"/>
</dbReference>
<dbReference type="InterPro" id="IPR027073">
    <property type="entry name" value="5_3_exoribonuclease"/>
</dbReference>
<dbReference type="Pfam" id="PF01885">
    <property type="entry name" value="PTS_2-RNA"/>
    <property type="match status" value="1"/>
</dbReference>
<dbReference type="InterPro" id="IPR041106">
    <property type="entry name" value="XRN1_D2_D3"/>
</dbReference>
<feature type="domain" description="Xrn1 N-terminal" evidence="7">
    <location>
        <begin position="1"/>
        <end position="227"/>
    </location>
</feature>
<feature type="compositionally biased region" description="Basic residues" evidence="5">
    <location>
        <begin position="1606"/>
        <end position="1624"/>
    </location>
</feature>
<dbReference type="EMBL" id="MG386506">
    <property type="protein sequence ID" value="AUM86164.1"/>
    <property type="molecule type" value="mRNA"/>
</dbReference>
<keyword evidence="2" id="KW-0378">Hydrolase</keyword>
<feature type="compositionally biased region" description="Low complexity" evidence="5">
    <location>
        <begin position="1665"/>
        <end position="1675"/>
    </location>
</feature>